<feature type="domain" description="Cation efflux protein transmembrane" evidence="7">
    <location>
        <begin position="78"/>
        <end position="197"/>
    </location>
</feature>
<dbReference type="Proteomes" id="UP000198519">
    <property type="component" value="Unassembled WGS sequence"/>
</dbReference>
<protein>
    <submittedName>
        <fullName evidence="8">Cation efflux family protein</fullName>
    </submittedName>
</protein>
<evidence type="ECO:0000256" key="2">
    <source>
        <dbReference type="ARBA" id="ARBA00022448"/>
    </source>
</evidence>
<evidence type="ECO:0000313" key="8">
    <source>
        <dbReference type="EMBL" id="SFM70562.1"/>
    </source>
</evidence>
<evidence type="ECO:0000256" key="6">
    <source>
        <dbReference type="SAM" id="Phobius"/>
    </source>
</evidence>
<gene>
    <name evidence="8" type="ORF">SAMN04487963_3440</name>
</gene>
<dbReference type="EMBL" id="FOUE01000006">
    <property type="protein sequence ID" value="SFM70562.1"/>
    <property type="molecule type" value="Genomic_DNA"/>
</dbReference>
<dbReference type="OrthoDB" id="9799649at2"/>
<keyword evidence="4 6" id="KW-1133">Transmembrane helix</keyword>
<dbReference type="InterPro" id="IPR058533">
    <property type="entry name" value="Cation_efflux_TM"/>
</dbReference>
<dbReference type="GO" id="GO:0015341">
    <property type="term" value="F:zinc efflux antiporter activity"/>
    <property type="evidence" value="ECO:0007669"/>
    <property type="project" value="TreeGrafter"/>
</dbReference>
<dbReference type="Gene3D" id="1.20.1510.10">
    <property type="entry name" value="Cation efflux protein transmembrane domain"/>
    <property type="match status" value="1"/>
</dbReference>
<keyword evidence="9" id="KW-1185">Reference proteome</keyword>
<keyword evidence="3 6" id="KW-0812">Transmembrane</keyword>
<dbReference type="GO" id="GO:0015093">
    <property type="term" value="F:ferrous iron transmembrane transporter activity"/>
    <property type="evidence" value="ECO:0007669"/>
    <property type="project" value="TreeGrafter"/>
</dbReference>
<dbReference type="PANTHER" id="PTHR43840">
    <property type="entry name" value="MITOCHONDRIAL METAL TRANSPORTER 1-RELATED"/>
    <property type="match status" value="1"/>
</dbReference>
<keyword evidence="2" id="KW-0813">Transport</keyword>
<feature type="transmembrane region" description="Helical" evidence="6">
    <location>
        <begin position="174"/>
        <end position="193"/>
    </location>
</feature>
<dbReference type="InterPro" id="IPR027469">
    <property type="entry name" value="Cation_efflux_TMD_sf"/>
</dbReference>
<dbReference type="STRING" id="488535.SAMN04487963_3440"/>
<feature type="transmembrane region" description="Helical" evidence="6">
    <location>
        <begin position="20"/>
        <end position="42"/>
    </location>
</feature>
<evidence type="ECO:0000256" key="5">
    <source>
        <dbReference type="ARBA" id="ARBA00023136"/>
    </source>
</evidence>
<reference evidence="9" key="1">
    <citation type="submission" date="2016-10" db="EMBL/GenBank/DDBJ databases">
        <authorList>
            <person name="Varghese N."/>
            <person name="Submissions S."/>
        </authorList>
    </citation>
    <scope>NUCLEOTIDE SEQUENCE [LARGE SCALE GENOMIC DNA]</scope>
    <source>
        <strain evidence="9">CGMCC 1.7061</strain>
    </source>
</reference>
<evidence type="ECO:0000256" key="3">
    <source>
        <dbReference type="ARBA" id="ARBA00022692"/>
    </source>
</evidence>
<dbReference type="GO" id="GO:0005886">
    <property type="term" value="C:plasma membrane"/>
    <property type="evidence" value="ECO:0007669"/>
    <property type="project" value="TreeGrafter"/>
</dbReference>
<proteinExistence type="predicted"/>
<feature type="transmembrane region" description="Helical" evidence="6">
    <location>
        <begin position="80"/>
        <end position="99"/>
    </location>
</feature>
<dbReference type="InterPro" id="IPR050291">
    <property type="entry name" value="CDF_Transporter"/>
</dbReference>
<feature type="transmembrane region" description="Helical" evidence="6">
    <location>
        <begin position="54"/>
        <end position="73"/>
    </location>
</feature>
<evidence type="ECO:0000313" key="9">
    <source>
        <dbReference type="Proteomes" id="UP000198519"/>
    </source>
</evidence>
<organism evidence="8 9">
    <name type="scientific">Marinobacter zhejiangensis</name>
    <dbReference type="NCBI Taxonomy" id="488535"/>
    <lineage>
        <taxon>Bacteria</taxon>
        <taxon>Pseudomonadati</taxon>
        <taxon>Pseudomonadota</taxon>
        <taxon>Gammaproteobacteria</taxon>
        <taxon>Pseudomonadales</taxon>
        <taxon>Marinobacteraceae</taxon>
        <taxon>Marinobacter</taxon>
    </lineage>
</organism>
<dbReference type="PANTHER" id="PTHR43840:SF15">
    <property type="entry name" value="MITOCHONDRIAL METAL TRANSPORTER 1-RELATED"/>
    <property type="match status" value="1"/>
</dbReference>
<dbReference type="GO" id="GO:0015086">
    <property type="term" value="F:cadmium ion transmembrane transporter activity"/>
    <property type="evidence" value="ECO:0007669"/>
    <property type="project" value="TreeGrafter"/>
</dbReference>
<comment type="subcellular location">
    <subcellularLocation>
        <location evidence="1">Membrane</location>
        <topology evidence="1">Multi-pass membrane protein</topology>
    </subcellularLocation>
</comment>
<dbReference type="Pfam" id="PF01545">
    <property type="entry name" value="Cation_efflux"/>
    <property type="match status" value="1"/>
</dbReference>
<dbReference type="AlphaFoldDB" id="A0A1I4T1E3"/>
<evidence type="ECO:0000259" key="7">
    <source>
        <dbReference type="Pfam" id="PF01545"/>
    </source>
</evidence>
<dbReference type="SUPFAM" id="SSF161111">
    <property type="entry name" value="Cation efflux protein transmembrane domain-like"/>
    <property type="match status" value="1"/>
</dbReference>
<dbReference type="GO" id="GO:0006882">
    <property type="term" value="P:intracellular zinc ion homeostasis"/>
    <property type="evidence" value="ECO:0007669"/>
    <property type="project" value="TreeGrafter"/>
</dbReference>
<feature type="transmembrane region" description="Helical" evidence="6">
    <location>
        <begin position="111"/>
        <end position="131"/>
    </location>
</feature>
<dbReference type="RefSeq" id="WP_092026005.1">
    <property type="nucleotide sequence ID" value="NZ_FOUE01000006.1"/>
</dbReference>
<evidence type="ECO:0000256" key="4">
    <source>
        <dbReference type="ARBA" id="ARBA00022989"/>
    </source>
</evidence>
<feature type="transmembrane region" description="Helical" evidence="6">
    <location>
        <begin position="151"/>
        <end position="168"/>
    </location>
</feature>
<sequence>MPCQCSAPEPKVPDARFRRALWIALWVNLGMFLVEGIASFQAGSVSLMADAIDFFGDSANYVLSLSVLSMGLLWRGRAALVKGVTMLLFGLAVLARAGWNLQAGVPPEAMTMGAVGALALVANISVAMLLFAHRDGDSNMRSVWLCSRNDALSNIAVMLAAVGVFGTGSAWPDLLVAAIMGGLAVTSGLSIINHARSDISEAKANACTS</sequence>
<name>A0A1I4T1E3_9GAMM</name>
<evidence type="ECO:0000256" key="1">
    <source>
        <dbReference type="ARBA" id="ARBA00004141"/>
    </source>
</evidence>
<accession>A0A1I4T1E3</accession>
<keyword evidence="5 6" id="KW-0472">Membrane</keyword>